<evidence type="ECO:0000313" key="2">
    <source>
        <dbReference type="EMBL" id="CAK9261137.1"/>
    </source>
</evidence>
<dbReference type="EMBL" id="OZ020108">
    <property type="protein sequence ID" value="CAK9261137.1"/>
    <property type="molecule type" value="Genomic_DNA"/>
</dbReference>
<feature type="compositionally biased region" description="Low complexity" evidence="1">
    <location>
        <begin position="243"/>
        <end position="252"/>
    </location>
</feature>
<feature type="region of interest" description="Disordered" evidence="1">
    <location>
        <begin position="755"/>
        <end position="778"/>
    </location>
</feature>
<protein>
    <submittedName>
        <fullName evidence="2">Uncharacterized protein</fullName>
    </submittedName>
</protein>
<feature type="compositionally biased region" description="Low complexity" evidence="1">
    <location>
        <begin position="755"/>
        <end position="773"/>
    </location>
</feature>
<feature type="region of interest" description="Disordered" evidence="1">
    <location>
        <begin position="218"/>
        <end position="282"/>
    </location>
</feature>
<feature type="compositionally biased region" description="Low complexity" evidence="1">
    <location>
        <begin position="271"/>
        <end position="282"/>
    </location>
</feature>
<evidence type="ECO:0000313" key="3">
    <source>
        <dbReference type="Proteomes" id="UP001497444"/>
    </source>
</evidence>
<accession>A0ABP0W3V0</accession>
<evidence type="ECO:0000256" key="1">
    <source>
        <dbReference type="SAM" id="MobiDB-lite"/>
    </source>
</evidence>
<reference evidence="2" key="1">
    <citation type="submission" date="2024-02" db="EMBL/GenBank/DDBJ databases">
        <authorList>
            <consortium name="ELIXIR-Norway"/>
            <consortium name="Elixir Norway"/>
        </authorList>
    </citation>
    <scope>NUCLEOTIDE SEQUENCE</scope>
</reference>
<feature type="region of interest" description="Disordered" evidence="1">
    <location>
        <begin position="401"/>
        <end position="436"/>
    </location>
</feature>
<gene>
    <name evidence="2" type="ORF">CSSPJE1EN1_LOCUS6615</name>
</gene>
<dbReference type="Proteomes" id="UP001497444">
    <property type="component" value="Chromosome 13"/>
</dbReference>
<name>A0ABP0W3V0_9BRYO</name>
<feature type="region of interest" description="Disordered" evidence="1">
    <location>
        <begin position="582"/>
        <end position="612"/>
    </location>
</feature>
<feature type="compositionally biased region" description="Basic and acidic residues" evidence="1">
    <location>
        <begin position="582"/>
        <end position="606"/>
    </location>
</feature>
<sequence length="888" mass="95186">MENHRVLSSSEKNSAVKEWRFGGNSVSSQKKHLSSYNNGKNDCLRASLAVVPNSVLLASRCSVECEEEEEVGKKKQKKGVVVVVEEGSAVLRSAWIQRIIPRVLGDEKDKGKLAAVGSRENQTHESLVGFWKKKERKPFCGVADAGLVSSELSRVRESPSNITGRVAAGCQSWEHDAGADAVGGNNNGIVIASGNESNAGGGVVVAAGLGFQFDGGGCVRDGGGGSTNRNSRKEREISFADGPSSSLPPLSLFAPFKHEKEWRRRKRNDQGGNNSSSSSGKAEEVVALMMPPPVLTPLLSKDQIVGTSQKRMLLDHLLSSSLTPLSVPSSNPSAIDSIATTSTGLRAADTRVGFGEMFKRPLEPMRAFSPFKSSRDANSAQSPCSSKTASLPFELFLPLDTDGHDSVKQEDTGAKCNTQPASNINEQHPKLRGSQSANVGSATLVSSSFWPECGNQSGDQESSGEAAEIFRRRSSTSHLLCCDHQPKAQHLKTKEVAFKDPNERRLFSGAGSSGSIPPLLLVVSAPGNQSPFQSTSSSTHVKAVDGRNMVVLEGYQNPAMETSQHKPTEKTRGWNCAVEEMHSQELQPEDREIGKEQTREQERGSGTEEAEDVVARTDIDMEQVALRCGALESGFGSGCGVVHALVQQGSRQGQDVVQRNGTCNLLAHTPDNDRPGCRTSFRKWTCDPSMDVHSRSGILEELNTTPSQACNIPSADNEYPKVPKGQPWLHRWMHPSISRSNDSLKLLSASRVFSGGSGSGAATNQAASNADASTVTKSQEGVAYSRRVQKVASEGERSHAVIGVNNQFAKTERGNVSVGEDDGSRLKMPFFLGYHNPPSAAAIALVGAASRRSMMPLLPQRQPGTRVAVWPLTQDTVNSLPHVLPHGS</sequence>
<feature type="compositionally biased region" description="Basic and acidic residues" evidence="1">
    <location>
        <begin position="401"/>
        <end position="413"/>
    </location>
</feature>
<organism evidence="2 3">
    <name type="scientific">Sphagnum jensenii</name>
    <dbReference type="NCBI Taxonomy" id="128206"/>
    <lineage>
        <taxon>Eukaryota</taxon>
        <taxon>Viridiplantae</taxon>
        <taxon>Streptophyta</taxon>
        <taxon>Embryophyta</taxon>
        <taxon>Bryophyta</taxon>
        <taxon>Sphagnophytina</taxon>
        <taxon>Sphagnopsida</taxon>
        <taxon>Sphagnales</taxon>
        <taxon>Sphagnaceae</taxon>
        <taxon>Sphagnum</taxon>
    </lineage>
</organism>
<keyword evidence="3" id="KW-1185">Reference proteome</keyword>
<proteinExistence type="predicted"/>
<feature type="compositionally biased region" description="Polar residues" evidence="1">
    <location>
        <begin position="415"/>
        <end position="426"/>
    </location>
</feature>